<organism evidence="1 2">
    <name type="scientific">Aspergillus keveii</name>
    <dbReference type="NCBI Taxonomy" id="714993"/>
    <lineage>
        <taxon>Eukaryota</taxon>
        <taxon>Fungi</taxon>
        <taxon>Dikarya</taxon>
        <taxon>Ascomycota</taxon>
        <taxon>Pezizomycotina</taxon>
        <taxon>Eurotiomycetes</taxon>
        <taxon>Eurotiomycetidae</taxon>
        <taxon>Eurotiales</taxon>
        <taxon>Aspergillaceae</taxon>
        <taxon>Aspergillus</taxon>
        <taxon>Aspergillus subgen. Nidulantes</taxon>
    </lineage>
</organism>
<keyword evidence="2" id="KW-1185">Reference proteome</keyword>
<dbReference type="EMBL" id="JBFTWV010000012">
    <property type="protein sequence ID" value="KAL2798542.1"/>
    <property type="molecule type" value="Genomic_DNA"/>
</dbReference>
<dbReference type="Proteomes" id="UP001610563">
    <property type="component" value="Unassembled WGS sequence"/>
</dbReference>
<name>A0ABR4GHV8_9EURO</name>
<protein>
    <recommendedName>
        <fullName evidence="3">C2H2-type domain-containing protein</fullName>
    </recommendedName>
</protein>
<evidence type="ECO:0000313" key="2">
    <source>
        <dbReference type="Proteomes" id="UP001610563"/>
    </source>
</evidence>
<comment type="caution">
    <text evidence="1">The sequence shown here is derived from an EMBL/GenBank/DDBJ whole genome shotgun (WGS) entry which is preliminary data.</text>
</comment>
<reference evidence="1 2" key="1">
    <citation type="submission" date="2024-07" db="EMBL/GenBank/DDBJ databases">
        <title>Section-level genome sequencing and comparative genomics of Aspergillus sections Usti and Cavernicolus.</title>
        <authorList>
            <consortium name="Lawrence Berkeley National Laboratory"/>
            <person name="Nybo J.L."/>
            <person name="Vesth T.C."/>
            <person name="Theobald S."/>
            <person name="Frisvad J.C."/>
            <person name="Larsen T.O."/>
            <person name="Kjaerboelling I."/>
            <person name="Rothschild-Mancinelli K."/>
            <person name="Lyhne E.K."/>
            <person name="Kogle M.E."/>
            <person name="Barry K."/>
            <person name="Clum A."/>
            <person name="Na H."/>
            <person name="Ledsgaard L."/>
            <person name="Lin J."/>
            <person name="Lipzen A."/>
            <person name="Kuo A."/>
            <person name="Riley R."/>
            <person name="Mondo S."/>
            <person name="Labutti K."/>
            <person name="Haridas S."/>
            <person name="Pangalinan J."/>
            <person name="Salamov A.A."/>
            <person name="Simmons B.A."/>
            <person name="Magnuson J.K."/>
            <person name="Chen J."/>
            <person name="Drula E."/>
            <person name="Henrissat B."/>
            <person name="Wiebenga A."/>
            <person name="Lubbers R.J."/>
            <person name="Gomes A.C."/>
            <person name="Makela M.R."/>
            <person name="Stajich J."/>
            <person name="Grigoriev I.V."/>
            <person name="Mortensen U.H."/>
            <person name="De Vries R.P."/>
            <person name="Baker S.E."/>
            <person name="Andersen M.R."/>
        </authorList>
    </citation>
    <scope>NUCLEOTIDE SEQUENCE [LARGE SCALE GENOMIC DNA]</scope>
    <source>
        <strain evidence="1 2">CBS 209.92</strain>
    </source>
</reference>
<accession>A0ABR4GHV8</accession>
<evidence type="ECO:0008006" key="3">
    <source>
        <dbReference type="Google" id="ProtNLM"/>
    </source>
</evidence>
<gene>
    <name evidence="1" type="ORF">BJX66DRAFT_295136</name>
</gene>
<evidence type="ECO:0000313" key="1">
    <source>
        <dbReference type="EMBL" id="KAL2798542.1"/>
    </source>
</evidence>
<proteinExistence type="predicted"/>
<sequence length="74" mass="8036">MMGYCTPYSCYYCLSPTADVSSMHAHVQSRAHTTNCSTIQGFGAHRWGQFFHFSALPLGLFGLSSFSPPILASG</sequence>